<dbReference type="Gene3D" id="1.10.287.1490">
    <property type="match status" value="1"/>
</dbReference>
<name>A0A371G701_MUCPR</name>
<accession>A0A371G701</accession>
<sequence length="567" mass="61522">MSCTFECSSSSSSSSSSSFGSEAIAAVLVVVAEGASSRSPAPIIPGKEHFEWVRLEVLSYYFEIPRDEVPRLAEERICYTAKEVESDFIYMYESVLSDLGVCLPFDSFTADILRTLVIAPSQLYPNGVGKKGGWVSLAPLPNTSLFNAYTMSYKGFKGRFVKIKAVDVLKKKSIDIDALIRRSQQIPKAKATFVPKGLIGAEKKSDSPQLEKEPVVEKVSTSSLAEKMLAPIMAEKMSAPVVTEKISAPVVAETMSAPVAKQKADVPAVGEALGKKGKGLVPSPLATNLSRGKVVVTQGPKLPPRGLSYYTALFGKKSLWGPEMNVQGMFPPHFIPQYDRGLLVIASADSTFDMLAAYHIHSLASLEVWRGLAKRSEQILAKKALNKNEFPKMSKACADLKAENERVKAKIAKLKADREDLWADLATSKLEATSMKAKTTVVEAEACRWKTRVVGAEDEVSLTQKSSNTMSKDIGVAKVRVAEMEAALVSDKEAKSKLGAVLQATKEDLKTTKGRITTLEAEVTKGKGEKEDLAETVELLEGAVVAQHKEGFDKALRQIAFLASDFD</sequence>
<dbReference type="OrthoDB" id="671678at2759"/>
<proteinExistence type="predicted"/>
<evidence type="ECO:0000313" key="1">
    <source>
        <dbReference type="EMBL" id="RDX86338.1"/>
    </source>
</evidence>
<comment type="caution">
    <text evidence="1">The sequence shown here is derived from an EMBL/GenBank/DDBJ whole genome shotgun (WGS) entry which is preliminary data.</text>
</comment>
<organism evidence="1 2">
    <name type="scientific">Mucuna pruriens</name>
    <name type="common">Velvet bean</name>
    <name type="synonym">Dolichos pruriens</name>
    <dbReference type="NCBI Taxonomy" id="157652"/>
    <lineage>
        <taxon>Eukaryota</taxon>
        <taxon>Viridiplantae</taxon>
        <taxon>Streptophyta</taxon>
        <taxon>Embryophyta</taxon>
        <taxon>Tracheophyta</taxon>
        <taxon>Spermatophyta</taxon>
        <taxon>Magnoliopsida</taxon>
        <taxon>eudicotyledons</taxon>
        <taxon>Gunneridae</taxon>
        <taxon>Pentapetalae</taxon>
        <taxon>rosids</taxon>
        <taxon>fabids</taxon>
        <taxon>Fabales</taxon>
        <taxon>Fabaceae</taxon>
        <taxon>Papilionoideae</taxon>
        <taxon>50 kb inversion clade</taxon>
        <taxon>NPAAA clade</taxon>
        <taxon>indigoferoid/millettioid clade</taxon>
        <taxon>Phaseoleae</taxon>
        <taxon>Mucuna</taxon>
    </lineage>
</organism>
<protein>
    <submittedName>
        <fullName evidence="1">Uncharacterized protein</fullName>
    </submittedName>
</protein>
<keyword evidence="2" id="KW-1185">Reference proteome</keyword>
<evidence type="ECO:0000313" key="2">
    <source>
        <dbReference type="Proteomes" id="UP000257109"/>
    </source>
</evidence>
<dbReference type="AlphaFoldDB" id="A0A371G701"/>
<gene>
    <name evidence="1" type="ORF">CR513_32337</name>
</gene>
<dbReference type="Proteomes" id="UP000257109">
    <property type="component" value="Unassembled WGS sequence"/>
</dbReference>
<reference evidence="1" key="1">
    <citation type="submission" date="2018-05" db="EMBL/GenBank/DDBJ databases">
        <title>Draft genome of Mucuna pruriens seed.</title>
        <authorList>
            <person name="Nnadi N.E."/>
            <person name="Vos R."/>
            <person name="Hasami M.H."/>
            <person name="Devisetty U.K."/>
            <person name="Aguiy J.C."/>
        </authorList>
    </citation>
    <scope>NUCLEOTIDE SEQUENCE [LARGE SCALE GENOMIC DNA]</scope>
    <source>
        <strain evidence="1">JCA_2017</strain>
    </source>
</reference>
<dbReference type="EMBL" id="QJKJ01006543">
    <property type="protein sequence ID" value="RDX86338.1"/>
    <property type="molecule type" value="Genomic_DNA"/>
</dbReference>
<feature type="non-terminal residue" evidence="1">
    <location>
        <position position="1"/>
    </location>
</feature>